<feature type="compositionally biased region" description="Basic and acidic residues" evidence="1">
    <location>
        <begin position="185"/>
        <end position="204"/>
    </location>
</feature>
<feature type="region of interest" description="Disordered" evidence="1">
    <location>
        <begin position="155"/>
        <end position="334"/>
    </location>
</feature>
<keyword evidence="2" id="KW-0812">Transmembrane</keyword>
<gene>
    <name evidence="4" type="ORF">AL503_001805</name>
</gene>
<reference evidence="4 5" key="1">
    <citation type="submission" date="2017-12" db="EMBL/GenBank/DDBJ databases">
        <title>FDA dAtabase for Regulatory Grade micrObial Sequences (FDA-ARGOS): Supporting development and validation of Infectious Disease Dx tests.</title>
        <authorList>
            <person name="Hoffmann M."/>
            <person name="Allard M."/>
            <person name="Evans P."/>
            <person name="Brown E."/>
            <person name="Tallon L."/>
            <person name="Sadzewicz L."/>
            <person name="Sengamalay N."/>
            <person name="Ott S."/>
            <person name="Godinez A."/>
            <person name="Nagaraj S."/>
            <person name="Vavikolanu K."/>
            <person name="Aluvathingal J."/>
            <person name="Nadendla S."/>
            <person name="Sichtig H."/>
        </authorList>
    </citation>
    <scope>NUCLEOTIDE SEQUENCE [LARGE SCALE GENOMIC DNA]</scope>
    <source>
        <strain evidence="4 5">FDAARGOS_148</strain>
    </source>
</reference>
<evidence type="ECO:0000256" key="1">
    <source>
        <dbReference type="SAM" id="MobiDB-lite"/>
    </source>
</evidence>
<keyword evidence="2" id="KW-0472">Membrane</keyword>
<dbReference type="RefSeq" id="WP_145426056.1">
    <property type="nucleotide sequence ID" value="NZ_VEGW01000002.1"/>
</dbReference>
<feature type="compositionally biased region" description="Basic and acidic residues" evidence="1">
    <location>
        <begin position="160"/>
        <end position="173"/>
    </location>
</feature>
<accession>A0A2K0AYE9</accession>
<dbReference type="InterPro" id="IPR025273">
    <property type="entry name" value="DUF4064"/>
</dbReference>
<keyword evidence="2" id="KW-1133">Transmembrane helix</keyword>
<evidence type="ECO:0000259" key="3">
    <source>
        <dbReference type="Pfam" id="PF13273"/>
    </source>
</evidence>
<dbReference type="Pfam" id="PF13273">
    <property type="entry name" value="DUF4064"/>
    <property type="match status" value="1"/>
</dbReference>
<feature type="transmembrane region" description="Helical" evidence="2">
    <location>
        <begin position="83"/>
        <end position="105"/>
    </location>
</feature>
<evidence type="ECO:0000256" key="2">
    <source>
        <dbReference type="SAM" id="Phobius"/>
    </source>
</evidence>
<feature type="domain" description="DUF4064" evidence="3">
    <location>
        <begin position="19"/>
        <end position="124"/>
    </location>
</feature>
<proteinExistence type="predicted"/>
<feature type="transmembrane region" description="Helical" evidence="2">
    <location>
        <begin position="25"/>
        <end position="44"/>
    </location>
</feature>
<feature type="transmembrane region" description="Helical" evidence="2">
    <location>
        <begin position="111"/>
        <end position="143"/>
    </location>
</feature>
<sequence length="334" mass="38791">MANQTNDNTLHHTQNNKIKRTVEHILTWLGVVLQAIAAIMFLVLKPLMGNNNFKDQMISESQKQGNSVSTSELNQGIDALGSFISFLTWGAVISLILAIIGGILISKKPKIAGILLIIAGLIALLSNWISFILWIVAGIMLLVRKGKKKDNYANGYYDNNNRRENHHDDKDVNAKNNAFILDEEDKAKEKRDIKEHYSNDDVHNGSHNHSNHNDNNRYDNNNHDRSNLERNDYQESNRRDDLHRSDEDFNRRNDVDWSSDDRKDNNFNQNQEHNHNHHNEERSHFGSHSDRYQDEAHKDLNDFGKDRNEHKDNDFVRDEADKLKDKKDSDPYKY</sequence>
<dbReference type="EMBL" id="LORN02000006">
    <property type="protein sequence ID" value="PNN30043.1"/>
    <property type="molecule type" value="Genomic_DNA"/>
</dbReference>
<protein>
    <recommendedName>
        <fullName evidence="3">DUF4064 domain-containing protein</fullName>
    </recommendedName>
</protein>
<organism evidence="4 5">
    <name type="scientific">Staphylococcus haemolyticus</name>
    <dbReference type="NCBI Taxonomy" id="1283"/>
    <lineage>
        <taxon>Bacteria</taxon>
        <taxon>Bacillati</taxon>
        <taxon>Bacillota</taxon>
        <taxon>Bacilli</taxon>
        <taxon>Bacillales</taxon>
        <taxon>Staphylococcaceae</taxon>
        <taxon>Staphylococcus</taxon>
    </lineage>
</organism>
<dbReference type="Proteomes" id="UP000053523">
    <property type="component" value="Unassembled WGS sequence"/>
</dbReference>
<name>A0A2K0AYE9_STAHA</name>
<feature type="compositionally biased region" description="Basic and acidic residues" evidence="1">
    <location>
        <begin position="211"/>
        <end position="265"/>
    </location>
</feature>
<feature type="compositionally biased region" description="Basic and acidic residues" evidence="1">
    <location>
        <begin position="272"/>
        <end position="334"/>
    </location>
</feature>
<evidence type="ECO:0000313" key="4">
    <source>
        <dbReference type="EMBL" id="PNN30043.1"/>
    </source>
</evidence>
<dbReference type="AlphaFoldDB" id="A0A2K0AYE9"/>
<comment type="caution">
    <text evidence="4">The sequence shown here is derived from an EMBL/GenBank/DDBJ whole genome shotgun (WGS) entry which is preliminary data.</text>
</comment>
<evidence type="ECO:0000313" key="5">
    <source>
        <dbReference type="Proteomes" id="UP000053523"/>
    </source>
</evidence>